<dbReference type="AlphaFoldDB" id="A0A502CHI0"/>
<evidence type="ECO:0000313" key="2">
    <source>
        <dbReference type="EMBL" id="TPG12647.1"/>
    </source>
</evidence>
<reference evidence="2 3" key="1">
    <citation type="journal article" date="2019" name="Environ. Microbiol.">
        <title>Species interactions and distinct microbial communities in high Arctic permafrost affected cryosols are associated with the CH4 and CO2 gas fluxes.</title>
        <authorList>
            <person name="Altshuler I."/>
            <person name="Hamel J."/>
            <person name="Turney S."/>
            <person name="Magnuson E."/>
            <person name="Levesque R."/>
            <person name="Greer C."/>
            <person name="Whyte L.G."/>
        </authorList>
    </citation>
    <scope>NUCLEOTIDE SEQUENCE [LARGE SCALE GENOMIC DNA]</scope>
    <source>
        <strain evidence="2 3">S5.1</strain>
    </source>
</reference>
<accession>A0A502CHI0</accession>
<evidence type="ECO:0000313" key="3">
    <source>
        <dbReference type="Proteomes" id="UP000318413"/>
    </source>
</evidence>
<dbReference type="OrthoDB" id="7507351at2"/>
<protein>
    <submittedName>
        <fullName evidence="2">Uncharacterized protein</fullName>
    </submittedName>
</protein>
<comment type="caution">
    <text evidence="2">The sequence shown here is derived from an EMBL/GenBank/DDBJ whole genome shotgun (WGS) entry which is preliminary data.</text>
</comment>
<keyword evidence="3" id="KW-1185">Reference proteome</keyword>
<dbReference type="RefSeq" id="WP_140870180.1">
    <property type="nucleotide sequence ID" value="NZ_RCZK01000005.1"/>
</dbReference>
<gene>
    <name evidence="2" type="ORF">EAH84_07620</name>
</gene>
<feature type="region of interest" description="Disordered" evidence="1">
    <location>
        <begin position="19"/>
        <end position="89"/>
    </location>
</feature>
<dbReference type="EMBL" id="RCZK01000005">
    <property type="protein sequence ID" value="TPG12647.1"/>
    <property type="molecule type" value="Genomic_DNA"/>
</dbReference>
<dbReference type="Proteomes" id="UP000318413">
    <property type="component" value="Unassembled WGS sequence"/>
</dbReference>
<organism evidence="2 3">
    <name type="scientific">Sphingomonas oligophenolica</name>
    <dbReference type="NCBI Taxonomy" id="301154"/>
    <lineage>
        <taxon>Bacteria</taxon>
        <taxon>Pseudomonadati</taxon>
        <taxon>Pseudomonadota</taxon>
        <taxon>Alphaproteobacteria</taxon>
        <taxon>Sphingomonadales</taxon>
        <taxon>Sphingomonadaceae</taxon>
        <taxon>Sphingomonas</taxon>
    </lineage>
</organism>
<evidence type="ECO:0000256" key="1">
    <source>
        <dbReference type="SAM" id="MobiDB-lite"/>
    </source>
</evidence>
<proteinExistence type="predicted"/>
<name>A0A502CHI0_9SPHN</name>
<sequence length="198" mass="21038">MTPNAKPFASLSSGLLASKGHARPAMRSQGFGGFGGVNQGLDDLGWNDMGQNDALPLDTPSIAPTRVDLPRAEPARSPEPVRSPEPTNNHVVEAALPVPPVLVEREALKATIEAPSVERSVSVPTATRLRKETEHQAKAAFTLRVDATRHLKLRLASALTNRSAQDLVTQALDALIDSVPEVATLVAQLPKATPGRTR</sequence>